<keyword evidence="1" id="KW-0812">Transmembrane</keyword>
<evidence type="ECO:0008006" key="4">
    <source>
        <dbReference type="Google" id="ProtNLM"/>
    </source>
</evidence>
<feature type="transmembrane region" description="Helical" evidence="1">
    <location>
        <begin position="583"/>
        <end position="608"/>
    </location>
</feature>
<feature type="transmembrane region" description="Helical" evidence="1">
    <location>
        <begin position="620"/>
        <end position="640"/>
    </location>
</feature>
<proteinExistence type="predicted"/>
<dbReference type="InterPro" id="IPR053018">
    <property type="entry name" value="Elsinochrome_Biosynth-Asso"/>
</dbReference>
<feature type="transmembrane region" description="Helical" evidence="1">
    <location>
        <begin position="163"/>
        <end position="186"/>
    </location>
</feature>
<feature type="transmembrane region" description="Helical" evidence="1">
    <location>
        <begin position="368"/>
        <end position="387"/>
    </location>
</feature>
<keyword evidence="3" id="KW-1185">Reference proteome</keyword>
<feature type="transmembrane region" description="Helical" evidence="1">
    <location>
        <begin position="29"/>
        <end position="52"/>
    </location>
</feature>
<evidence type="ECO:0000313" key="3">
    <source>
        <dbReference type="Proteomes" id="UP000557566"/>
    </source>
</evidence>
<sequence length="655" mass="72359">MRATRLRETCLDFSNVRLESLQDISGTGVIVSFVGTAFIIFLLLAANYLVVYDPTQHPFLSRDEVPAASGPDVHGAASCASCKQRRDPWRPNVVDDKFLGSVRGVSRRIGRRLPAPRFLKELSINLGQAFNETIITMCDLQIFTGAGILISGFLSLYDNLAAYHWQIIVYLAWFSTVSHLAGLTVIRSYLHAFPRKRNIRLALVAVVMLLLLVAMVPTQFFAWRGTASRFLPGTAAVCYFDMGLARRMWSKAIELDHDEARGTSPIDFGFELGRGVQQVVFAAILLIFGLFTRLIKAFSPLSRVFGERVRPRASRVACRLLMRIAPPGVLGPEPEGASPGFLRDMAAYLVFLPALASFYTLRMWLDLFGSMLSEIYWLLVTMLWGVLKLSRVRESPPMPIQVQENRWTFGQILAILLLAAPLFNMLTIVMSNSKWRGVESEVPRLERQAPRLAVGGTRGCECGGDESLSGSREELQQHHGADEMARLLSSQGYYARAPWLGASMTTACIAITCLTCIMLQAGYVNIMNGDVSGDRLSEFWLWPSGMLWFILFGLSSGCVLTGLIGMLLDGWLRSGTSRGPRQLQFFAVSFSVHALVVLGMYKATVAILIQGQGRSKGNAAIGPCLVVALYIGYTLLCVGLRLSGRRVTHMFGGNE</sequence>
<name>A0A8H4PZ93_9HYPO</name>
<evidence type="ECO:0000313" key="2">
    <source>
        <dbReference type="EMBL" id="KAF4513181.1"/>
    </source>
</evidence>
<feature type="transmembrane region" description="Helical" evidence="1">
    <location>
        <begin position="198"/>
        <end position="222"/>
    </location>
</feature>
<organism evidence="2 3">
    <name type="scientific">Ophiocordyceps sinensis</name>
    <dbReference type="NCBI Taxonomy" id="72228"/>
    <lineage>
        <taxon>Eukaryota</taxon>
        <taxon>Fungi</taxon>
        <taxon>Dikarya</taxon>
        <taxon>Ascomycota</taxon>
        <taxon>Pezizomycotina</taxon>
        <taxon>Sordariomycetes</taxon>
        <taxon>Hypocreomycetidae</taxon>
        <taxon>Hypocreales</taxon>
        <taxon>Ophiocordycipitaceae</taxon>
        <taxon>Ophiocordyceps</taxon>
    </lineage>
</organism>
<dbReference type="AlphaFoldDB" id="A0A8H4PZ93"/>
<feature type="transmembrane region" description="Helical" evidence="1">
    <location>
        <begin position="546"/>
        <end position="571"/>
    </location>
</feature>
<feature type="transmembrane region" description="Helical" evidence="1">
    <location>
        <begin position="499"/>
        <end position="526"/>
    </location>
</feature>
<dbReference type="EMBL" id="JAAVMX010000001">
    <property type="protein sequence ID" value="KAF4513181.1"/>
    <property type="molecule type" value="Genomic_DNA"/>
</dbReference>
<dbReference type="PANTHER" id="PTHR37577:SF1">
    <property type="entry name" value="INTEGRAL MEMBRANE PROTEIN"/>
    <property type="match status" value="1"/>
</dbReference>
<reference evidence="2 3" key="1">
    <citation type="journal article" date="2020" name="Genome Biol. Evol.">
        <title>A new high-quality draft genome assembly of the Chinese cordyceps Ophiocordyceps sinensis.</title>
        <authorList>
            <person name="Shu R."/>
            <person name="Zhang J."/>
            <person name="Meng Q."/>
            <person name="Zhang H."/>
            <person name="Zhou G."/>
            <person name="Li M."/>
            <person name="Wu P."/>
            <person name="Zhao Y."/>
            <person name="Chen C."/>
            <person name="Qin Q."/>
        </authorList>
    </citation>
    <scope>NUCLEOTIDE SEQUENCE [LARGE SCALE GENOMIC DNA]</scope>
    <source>
        <strain evidence="2 3">IOZ07</strain>
    </source>
</reference>
<gene>
    <name evidence="2" type="ORF">G6O67_000484</name>
</gene>
<feature type="transmembrane region" description="Helical" evidence="1">
    <location>
        <begin position="407"/>
        <end position="426"/>
    </location>
</feature>
<keyword evidence="1" id="KW-0472">Membrane</keyword>
<keyword evidence="1" id="KW-1133">Transmembrane helix</keyword>
<accession>A0A8H4PZ93</accession>
<feature type="transmembrane region" description="Helical" evidence="1">
    <location>
        <begin position="275"/>
        <end position="295"/>
    </location>
</feature>
<dbReference type="Proteomes" id="UP000557566">
    <property type="component" value="Unassembled WGS sequence"/>
</dbReference>
<protein>
    <recommendedName>
        <fullName evidence="4">Transmembrane protein</fullName>
    </recommendedName>
</protein>
<evidence type="ECO:0000256" key="1">
    <source>
        <dbReference type="SAM" id="Phobius"/>
    </source>
</evidence>
<dbReference type="OrthoDB" id="5427664at2759"/>
<dbReference type="PANTHER" id="PTHR37577">
    <property type="entry name" value="INTEGRAL MEMBRANE PROTEIN"/>
    <property type="match status" value="1"/>
</dbReference>
<comment type="caution">
    <text evidence="2">The sequence shown here is derived from an EMBL/GenBank/DDBJ whole genome shotgun (WGS) entry which is preliminary data.</text>
</comment>